<keyword evidence="13" id="KW-0472">Membrane</keyword>
<dbReference type="InterPro" id="IPR008011">
    <property type="entry name" value="Complex1_LYR_dom"/>
</dbReference>
<protein>
    <recommendedName>
        <fullName evidence="5">NADH dehydrogenase [ubiquinone] 1 beta subcomplex subunit 9</fullName>
    </recommendedName>
    <alternativeName>
        <fullName evidence="14">Complex I-B22</fullName>
    </alternativeName>
    <alternativeName>
        <fullName evidence="15">NADH-ubiquinone oxidoreductase B22 subunit</fullName>
    </alternativeName>
</protein>
<comment type="subcellular location">
    <subcellularLocation>
        <location evidence="2">Mitochondrion inner membrane</location>
        <topology evidence="2">Peripheral membrane protein</topology>
        <orientation evidence="2">Matrix side</orientation>
    </subcellularLocation>
</comment>
<evidence type="ECO:0000259" key="16">
    <source>
        <dbReference type="Pfam" id="PF05347"/>
    </source>
</evidence>
<evidence type="ECO:0000256" key="3">
    <source>
        <dbReference type="ARBA" id="ARBA00009508"/>
    </source>
</evidence>
<dbReference type="GO" id="GO:0006120">
    <property type="term" value="P:mitochondrial electron transport, NADH to ubiquinone"/>
    <property type="evidence" value="ECO:0007669"/>
    <property type="project" value="InterPro"/>
</dbReference>
<dbReference type="AlphaFoldDB" id="A0A8E0RYL0"/>
<evidence type="ECO:0000256" key="9">
    <source>
        <dbReference type="ARBA" id="ARBA00022792"/>
    </source>
</evidence>
<keyword evidence="10" id="KW-0249">Electron transport</keyword>
<proteinExistence type="inferred from homology"/>
<gene>
    <name evidence="17" type="ORF">FBUS_04584</name>
</gene>
<comment type="caution">
    <text evidence="17">The sequence shown here is derived from an EMBL/GenBank/DDBJ whole genome shotgun (WGS) entry which is preliminary data.</text>
</comment>
<keyword evidence="17" id="KW-0830">Ubiquinone</keyword>
<organism evidence="17 18">
    <name type="scientific">Fasciolopsis buskii</name>
    <dbReference type="NCBI Taxonomy" id="27845"/>
    <lineage>
        <taxon>Eukaryota</taxon>
        <taxon>Metazoa</taxon>
        <taxon>Spiralia</taxon>
        <taxon>Lophotrochozoa</taxon>
        <taxon>Platyhelminthes</taxon>
        <taxon>Trematoda</taxon>
        <taxon>Digenea</taxon>
        <taxon>Plagiorchiida</taxon>
        <taxon>Echinostomata</taxon>
        <taxon>Echinostomatoidea</taxon>
        <taxon>Fasciolidae</taxon>
        <taxon>Fasciolopsis</taxon>
    </lineage>
</organism>
<keyword evidence="18" id="KW-1185">Reference proteome</keyword>
<dbReference type="PANTHER" id="PTHR12868:SF0">
    <property type="entry name" value="NADH DEHYDROGENASE [UBIQUINONE] 1 BETA SUBCOMPLEX SUBUNIT 9"/>
    <property type="match status" value="1"/>
</dbReference>
<keyword evidence="12" id="KW-0496">Mitochondrion</keyword>
<reference evidence="17" key="1">
    <citation type="submission" date="2019-05" db="EMBL/GenBank/DDBJ databases">
        <title>Annotation for the trematode Fasciolopsis buski.</title>
        <authorList>
            <person name="Choi Y.-J."/>
        </authorList>
    </citation>
    <scope>NUCLEOTIDE SEQUENCE</scope>
    <source>
        <strain evidence="17">HT</strain>
        <tissue evidence="17">Whole worm</tissue>
    </source>
</reference>
<evidence type="ECO:0000256" key="13">
    <source>
        <dbReference type="ARBA" id="ARBA00023136"/>
    </source>
</evidence>
<dbReference type="GO" id="GO:0005743">
    <property type="term" value="C:mitochondrial inner membrane"/>
    <property type="evidence" value="ECO:0007669"/>
    <property type="project" value="UniProtKB-SubCell"/>
</dbReference>
<keyword evidence="7" id="KW-0597">Phosphoprotein</keyword>
<evidence type="ECO:0000256" key="10">
    <source>
        <dbReference type="ARBA" id="ARBA00022982"/>
    </source>
</evidence>
<evidence type="ECO:0000256" key="7">
    <source>
        <dbReference type="ARBA" id="ARBA00022553"/>
    </source>
</evidence>
<evidence type="ECO:0000256" key="14">
    <source>
        <dbReference type="ARBA" id="ARBA00030192"/>
    </source>
</evidence>
<dbReference type="Proteomes" id="UP000728185">
    <property type="component" value="Unassembled WGS sequence"/>
</dbReference>
<feature type="domain" description="Complex 1 LYR protein" evidence="16">
    <location>
        <begin position="20"/>
        <end position="76"/>
    </location>
</feature>
<accession>A0A8E0RYL0</accession>
<evidence type="ECO:0000256" key="15">
    <source>
        <dbReference type="ARBA" id="ARBA00032528"/>
    </source>
</evidence>
<evidence type="ECO:0000256" key="6">
    <source>
        <dbReference type="ARBA" id="ARBA00022448"/>
    </source>
</evidence>
<dbReference type="OrthoDB" id="13598at2759"/>
<comment type="similarity">
    <text evidence="3">Belongs to the complex I LYR family.</text>
</comment>
<evidence type="ECO:0000256" key="8">
    <source>
        <dbReference type="ARBA" id="ARBA00022660"/>
    </source>
</evidence>
<dbReference type="EMBL" id="LUCM01003024">
    <property type="protein sequence ID" value="KAA0196431.1"/>
    <property type="molecule type" value="Genomic_DNA"/>
</dbReference>
<evidence type="ECO:0000256" key="11">
    <source>
        <dbReference type="ARBA" id="ARBA00022990"/>
    </source>
</evidence>
<keyword evidence="8" id="KW-0679">Respiratory chain</keyword>
<keyword evidence="6" id="KW-0813">Transport</keyword>
<evidence type="ECO:0000256" key="2">
    <source>
        <dbReference type="ARBA" id="ARBA00004443"/>
    </source>
</evidence>
<keyword evidence="11" id="KW-0007">Acetylation</keyword>
<dbReference type="Pfam" id="PF05347">
    <property type="entry name" value="Complex1_LYR"/>
    <property type="match status" value="1"/>
</dbReference>
<evidence type="ECO:0000256" key="5">
    <source>
        <dbReference type="ARBA" id="ARBA00018684"/>
    </source>
</evidence>
<evidence type="ECO:0000256" key="12">
    <source>
        <dbReference type="ARBA" id="ARBA00023128"/>
    </source>
</evidence>
<comment type="subunit">
    <text evidence="4">Mammalian complex I is composed of 45 different subunits.</text>
</comment>
<comment type="function">
    <text evidence="1">Accessory subunit of the mitochondrial membrane respiratory chain NADH dehydrogenase (Complex I), that is believed to be not involved in catalysis. Complex I functions in the transfer of electrons from NADH to the respiratory chain. The immediate electron acceptor for the enzyme is believed to be ubiquinone.</text>
</comment>
<dbReference type="InterPro" id="IPR045292">
    <property type="entry name" value="Complex1_LYR_NDUFB9_LYRM3"/>
</dbReference>
<evidence type="ECO:0000256" key="4">
    <source>
        <dbReference type="ARBA" id="ARBA00011790"/>
    </source>
</evidence>
<evidence type="ECO:0000256" key="1">
    <source>
        <dbReference type="ARBA" id="ARBA00002920"/>
    </source>
</evidence>
<sequence>MARPPVPPSYLRTKLVPHAKQVCQLYKAALYDLRAKKFNLVDFRYHAVLLRARFEENRDIKDELLAKRILEEGWEEYHATRCPFPFKYPTAPGGVAYERDAHIYDIQLDAWHPLEKLQYPDYFARREKRKKEFMDRWVARYGPQEEQPVS</sequence>
<dbReference type="CDD" id="cd20263">
    <property type="entry name" value="Complex1_LYR_NDUFB9_LYRM3"/>
    <property type="match status" value="1"/>
</dbReference>
<evidence type="ECO:0000313" key="17">
    <source>
        <dbReference type="EMBL" id="KAA0196431.1"/>
    </source>
</evidence>
<evidence type="ECO:0000313" key="18">
    <source>
        <dbReference type="Proteomes" id="UP000728185"/>
    </source>
</evidence>
<name>A0A8E0RYL0_9TREM</name>
<dbReference type="InterPro" id="IPR033034">
    <property type="entry name" value="NDUFB9"/>
</dbReference>
<dbReference type="PANTHER" id="PTHR12868">
    <property type="entry name" value="NADH-UBIQUINONE OXIDOREDUCTASE B22 SUBUNIT"/>
    <property type="match status" value="1"/>
</dbReference>
<keyword evidence="9" id="KW-0999">Mitochondrion inner membrane</keyword>